<organism evidence="3 4">
    <name type="scientific">Aplosporella prunicola CBS 121167</name>
    <dbReference type="NCBI Taxonomy" id="1176127"/>
    <lineage>
        <taxon>Eukaryota</taxon>
        <taxon>Fungi</taxon>
        <taxon>Dikarya</taxon>
        <taxon>Ascomycota</taxon>
        <taxon>Pezizomycotina</taxon>
        <taxon>Dothideomycetes</taxon>
        <taxon>Dothideomycetes incertae sedis</taxon>
        <taxon>Botryosphaeriales</taxon>
        <taxon>Aplosporellaceae</taxon>
        <taxon>Aplosporella</taxon>
    </lineage>
</organism>
<dbReference type="Pfam" id="PF10419">
    <property type="entry name" value="TFIIIC_sub6"/>
    <property type="match status" value="1"/>
</dbReference>
<evidence type="ECO:0000313" key="4">
    <source>
        <dbReference type="Proteomes" id="UP000799438"/>
    </source>
</evidence>
<feature type="compositionally biased region" description="Low complexity" evidence="1">
    <location>
        <begin position="295"/>
        <end position="305"/>
    </location>
</feature>
<feature type="domain" description="Transcription factor TFIIIC triple barrel" evidence="2">
    <location>
        <begin position="14"/>
        <end position="172"/>
    </location>
</feature>
<dbReference type="EMBL" id="ML995474">
    <property type="protein sequence ID" value="KAF2147025.1"/>
    <property type="molecule type" value="Genomic_DNA"/>
</dbReference>
<feature type="compositionally biased region" description="Acidic residues" evidence="1">
    <location>
        <begin position="124"/>
        <end position="134"/>
    </location>
</feature>
<dbReference type="AlphaFoldDB" id="A0A6A6BUS1"/>
<feature type="region of interest" description="Disordered" evidence="1">
    <location>
        <begin position="272"/>
        <end position="385"/>
    </location>
</feature>
<protein>
    <recommendedName>
        <fullName evidence="2">Transcription factor TFIIIC triple barrel domain-containing protein</fullName>
    </recommendedName>
</protein>
<dbReference type="GeneID" id="54297014"/>
<reference evidence="3" key="1">
    <citation type="journal article" date="2020" name="Stud. Mycol.">
        <title>101 Dothideomycetes genomes: a test case for predicting lifestyles and emergence of pathogens.</title>
        <authorList>
            <person name="Haridas S."/>
            <person name="Albert R."/>
            <person name="Binder M."/>
            <person name="Bloem J."/>
            <person name="Labutti K."/>
            <person name="Salamov A."/>
            <person name="Andreopoulos B."/>
            <person name="Baker S."/>
            <person name="Barry K."/>
            <person name="Bills G."/>
            <person name="Bluhm B."/>
            <person name="Cannon C."/>
            <person name="Castanera R."/>
            <person name="Culley D."/>
            <person name="Daum C."/>
            <person name="Ezra D."/>
            <person name="Gonzalez J."/>
            <person name="Henrissat B."/>
            <person name="Kuo A."/>
            <person name="Liang C."/>
            <person name="Lipzen A."/>
            <person name="Lutzoni F."/>
            <person name="Magnuson J."/>
            <person name="Mondo S."/>
            <person name="Nolan M."/>
            <person name="Ohm R."/>
            <person name="Pangilinan J."/>
            <person name="Park H.-J."/>
            <person name="Ramirez L."/>
            <person name="Alfaro M."/>
            <person name="Sun H."/>
            <person name="Tritt A."/>
            <person name="Yoshinaga Y."/>
            <person name="Zwiers L.-H."/>
            <person name="Turgeon B."/>
            <person name="Goodwin S."/>
            <person name="Spatafora J."/>
            <person name="Crous P."/>
            <person name="Grigoriev I."/>
        </authorList>
    </citation>
    <scope>NUCLEOTIDE SEQUENCE</scope>
    <source>
        <strain evidence="3">CBS 121167</strain>
    </source>
</reference>
<gene>
    <name evidence="3" type="ORF">K452DRAFT_282012</name>
</gene>
<feature type="region of interest" description="Disordered" evidence="1">
    <location>
        <begin position="51"/>
        <end position="73"/>
    </location>
</feature>
<feature type="compositionally biased region" description="Polar residues" evidence="1">
    <location>
        <begin position="141"/>
        <end position="152"/>
    </location>
</feature>
<keyword evidence="4" id="KW-1185">Reference proteome</keyword>
<evidence type="ECO:0000313" key="3">
    <source>
        <dbReference type="EMBL" id="KAF2147025.1"/>
    </source>
</evidence>
<accession>A0A6A6BUS1</accession>
<dbReference type="Proteomes" id="UP000799438">
    <property type="component" value="Unassembled WGS sequence"/>
</dbReference>
<dbReference type="OrthoDB" id="1877767at2759"/>
<feature type="compositionally biased region" description="Acidic residues" evidence="1">
    <location>
        <begin position="280"/>
        <end position="294"/>
    </location>
</feature>
<evidence type="ECO:0000256" key="1">
    <source>
        <dbReference type="SAM" id="MobiDB-lite"/>
    </source>
</evidence>
<feature type="compositionally biased region" description="Low complexity" evidence="1">
    <location>
        <begin position="374"/>
        <end position="385"/>
    </location>
</feature>
<sequence length="385" mass="41842">MSDDEWEYEYHASETTDFYLTLDLTSRAAPANKRGANTRIDVDFFNAANSEARDTPDAPTPDAATIPAPRPDGAEVIGDDPIQILDLHRDNPIVSYRGQLFNCHWASTIGTDLFFARHEKNNGDEDDDDDDDEAGNVNVDQPQQSPPLRSLNTFDLLGASSTRLVGTTAQLKARSELVTNQQRRNRQHAFAAIQTPGHSRSGRSNTTQAFPVAADAPRGQKRQAGFLEQLSAVKARMGETDHVRATASTNRGHNLRGDEMDLMMTEGADFSADVTPEGSAEVEELQQQQAEEEAAPAPAARGATPGRRRGRARRGAAASGRARRGRRGSKYDSPLRNEVGAETAARPTPASWDELEQPPVRPSPLRRTETMETEGASAAEDAAGD</sequence>
<dbReference type="InterPro" id="IPR019481">
    <property type="entry name" value="TFIIIC_triple_barrel"/>
</dbReference>
<feature type="region of interest" description="Disordered" evidence="1">
    <location>
        <begin position="120"/>
        <end position="152"/>
    </location>
</feature>
<evidence type="ECO:0000259" key="2">
    <source>
        <dbReference type="Pfam" id="PF10419"/>
    </source>
</evidence>
<proteinExistence type="predicted"/>
<name>A0A6A6BUS1_9PEZI</name>
<dbReference type="Gene3D" id="2.60.40.4370">
    <property type="match status" value="1"/>
</dbReference>
<dbReference type="RefSeq" id="XP_033402733.1">
    <property type="nucleotide sequence ID" value="XM_033539518.1"/>
</dbReference>